<dbReference type="Pfam" id="PF07728">
    <property type="entry name" value="AAA_5"/>
    <property type="match status" value="1"/>
</dbReference>
<dbReference type="Gene3D" id="3.40.50.300">
    <property type="entry name" value="P-loop containing nucleotide triphosphate hydrolases"/>
    <property type="match status" value="1"/>
</dbReference>
<evidence type="ECO:0000259" key="1">
    <source>
        <dbReference type="SMART" id="SM00382"/>
    </source>
</evidence>
<dbReference type="Gene3D" id="3.30.920.90">
    <property type="match status" value="1"/>
</dbReference>
<dbReference type="InterPro" id="IPR003593">
    <property type="entry name" value="AAA+_ATPase"/>
</dbReference>
<name>A0A7Z2G1L1_9BURK</name>
<dbReference type="PANTHER" id="PTHR37291:SF1">
    <property type="entry name" value="TYPE IV METHYL-DIRECTED RESTRICTION ENZYME ECOKMCRB SUBUNIT"/>
    <property type="match status" value="1"/>
</dbReference>
<dbReference type="Proteomes" id="UP000434209">
    <property type="component" value="Chromosome 1"/>
</dbReference>
<dbReference type="AlphaFoldDB" id="A0A7Z2G1L1"/>
<dbReference type="SMART" id="SM00382">
    <property type="entry name" value="AAA"/>
    <property type="match status" value="1"/>
</dbReference>
<evidence type="ECO:0000313" key="2">
    <source>
        <dbReference type="EMBL" id="QGZ53538.1"/>
    </source>
</evidence>
<dbReference type="KEGG" id="pacp:FAZ97_00690"/>
<feature type="domain" description="AAA+ ATPase" evidence="1">
    <location>
        <begin position="498"/>
        <end position="663"/>
    </location>
</feature>
<evidence type="ECO:0000313" key="3">
    <source>
        <dbReference type="Proteomes" id="UP000434209"/>
    </source>
</evidence>
<accession>A0A7Z2G1L1</accession>
<proteinExistence type="predicted"/>
<keyword evidence="3" id="KW-1185">Reference proteome</keyword>
<organism evidence="2 3">
    <name type="scientific">Paraburkholderia acidiphila</name>
    <dbReference type="NCBI Taxonomy" id="2571747"/>
    <lineage>
        <taxon>Bacteria</taxon>
        <taxon>Pseudomonadati</taxon>
        <taxon>Pseudomonadota</taxon>
        <taxon>Betaproteobacteria</taxon>
        <taxon>Burkholderiales</taxon>
        <taxon>Burkholderiaceae</taxon>
        <taxon>Paraburkholderia</taxon>
    </lineage>
</organism>
<dbReference type="InterPro" id="IPR027417">
    <property type="entry name" value="P-loop_NTPase"/>
</dbReference>
<dbReference type="GO" id="GO:0016887">
    <property type="term" value="F:ATP hydrolysis activity"/>
    <property type="evidence" value="ECO:0007669"/>
    <property type="project" value="InterPro"/>
</dbReference>
<dbReference type="InterPro" id="IPR052934">
    <property type="entry name" value="Methyl-DNA_Rec/Restrict_Enz"/>
</dbReference>
<sequence length="755" mass="85716">MCSGVNELRSASLEMAIPPAERSKILEAMNEFDSTLLPTDEWRDWQNNRSQLWALKYEGRLYPPKKIISLATGLPVGKFSGGPEAIDYLEKHELEVIRLRQFTLDSVFKLILERYDEARKSIEYAGNHEIKEFFDEAGRIIRVSSTLTGHPNINVVTSYGKGDFARIPWISLLDKRETETTQAGIYIVYLFEEGGKGVYLKLAQGVALAQKEYGAKAKEALQENAGKIRVQCSNLASHGFDLSGKTNLQTDSKLGKLYEASTIAAKRYSSDAMPSEAELFGDLKILLSTYDGYVINRDSATQPILDQRRLALIGTWRSVADDAEEVKQKIQSNGGWASWWSFTIKEEAQPRLSTPFNLYAYTGNGILGAKLRVAEYKTSRGNGGLESPWPELTDERWRGTTRVSNAQSGIFKTWFRIDRIEVLDPPMVVSAFDISPSLSTAQNVLNQNTFGYVYDRDDDVTSYSKTEPLLEISLDWLAQQTGLSSSSLQEMITALRTDSPQIILAGPPGTGKTWVARQLAHYLTRGNPRCIRFVQFHPSYTYESFMEGLRPVTRNGGISFEVTNGLVLDCVENMRRCGDLNNPAQDHVIVIDEANRANLPKVLGELMFLFEYRQQSVRLQYSGDFLLPANLRFIATMNTADRSIRSIDVALRRRFDVFELRPDPEILRKYYENNRPSLPGLVDGFVQLNQMLESELDRHHTIGHTFFMRSEMGAETLRKIWTRRVFPLIEEFFFDQPQFTREFSLERFWPAANGA</sequence>
<gene>
    <name evidence="2" type="ORF">FAZ97_00690</name>
</gene>
<protein>
    <submittedName>
        <fullName evidence="2">DUF3578 domain-containing protein</fullName>
    </submittedName>
</protein>
<dbReference type="Pfam" id="PF12102">
    <property type="entry name" value="MrcB_N"/>
    <property type="match status" value="1"/>
</dbReference>
<dbReference type="EMBL" id="CP046909">
    <property type="protein sequence ID" value="QGZ53538.1"/>
    <property type="molecule type" value="Genomic_DNA"/>
</dbReference>
<dbReference type="InterPro" id="IPR021961">
    <property type="entry name" value="McrB_DNA-bd"/>
</dbReference>
<dbReference type="GO" id="GO:0005524">
    <property type="term" value="F:ATP binding"/>
    <property type="evidence" value="ECO:0007669"/>
    <property type="project" value="InterPro"/>
</dbReference>
<dbReference type="PANTHER" id="PTHR37291">
    <property type="entry name" value="5-METHYLCYTOSINE-SPECIFIC RESTRICTION ENZYME B"/>
    <property type="match status" value="1"/>
</dbReference>
<dbReference type="SUPFAM" id="SSF52540">
    <property type="entry name" value="P-loop containing nucleoside triphosphate hydrolases"/>
    <property type="match status" value="1"/>
</dbReference>
<reference evidence="2 3" key="1">
    <citation type="submission" date="2019-12" db="EMBL/GenBank/DDBJ databases">
        <title>Paraburkholderia acidiphila 7Q-K02 sp. nov and Paraburkholderia acidisoli DHF22 sp. nov., two strains isolated from forest soil.</title>
        <authorList>
            <person name="Gao Z."/>
            <person name="Qiu L."/>
        </authorList>
    </citation>
    <scope>NUCLEOTIDE SEQUENCE [LARGE SCALE GENOMIC DNA]</scope>
    <source>
        <strain evidence="2 3">7Q-K02</strain>
    </source>
</reference>
<dbReference type="InterPro" id="IPR011704">
    <property type="entry name" value="ATPase_dyneun-rel_AAA"/>
</dbReference>
<dbReference type="CDD" id="cd00009">
    <property type="entry name" value="AAA"/>
    <property type="match status" value="1"/>
</dbReference>
<dbReference type="REBASE" id="370755">
    <property type="entry name" value="Psp7QK02McrBCP"/>
</dbReference>